<dbReference type="OrthoDB" id="3869637at2"/>
<dbReference type="Pfam" id="PF19698">
    <property type="entry name" value="DUF6197"/>
    <property type="match status" value="1"/>
</dbReference>
<gene>
    <name evidence="1" type="ordered locus">SVEN_2126</name>
</gene>
<dbReference type="AlphaFoldDB" id="F2RL23"/>
<dbReference type="PATRIC" id="fig|953739.5.peg.4288"/>
<protein>
    <submittedName>
        <fullName evidence="1">Spd198 protein</fullName>
    </submittedName>
</protein>
<sequence length="196" mass="21404">MTTTMPLTATPPRALPVDAAALIASIEAYLAEQAPKTAHPLVTKTTAQLVAEALATLEAATEQATPALAAPRRLWRIIPDWALALTPARRLHGAGRQITVQQHLELTALVIQQYGHHRGGLRSRGGRRCILGAQAVLYRLGYGDEHTAQAAGARLQNALRRRGINEPYHRWNDRSERTLDDILHLIHSAAAHEVAQ</sequence>
<dbReference type="HOGENOM" id="CLU_1389539_0_0_11"/>
<dbReference type="GeneID" id="51862699"/>
<evidence type="ECO:0000313" key="2">
    <source>
        <dbReference type="Proteomes" id="UP000006854"/>
    </source>
</evidence>
<proteinExistence type="predicted"/>
<evidence type="ECO:0000313" key="1">
    <source>
        <dbReference type="EMBL" id="CCA55412.1"/>
    </source>
</evidence>
<accession>F2RL23</accession>
<dbReference type="EMBL" id="FR845719">
    <property type="protein sequence ID" value="CCA55412.1"/>
    <property type="molecule type" value="Genomic_DNA"/>
</dbReference>
<keyword evidence="2" id="KW-1185">Reference proteome</keyword>
<organism evidence="1 2">
    <name type="scientific">Streptomyces venezuelae (strain ATCC 10712 / CBS 650.69 / DSM 40230 / JCM 4526 / NBRC 13096 / PD 04745)</name>
    <dbReference type="NCBI Taxonomy" id="953739"/>
    <lineage>
        <taxon>Bacteria</taxon>
        <taxon>Bacillati</taxon>
        <taxon>Actinomycetota</taxon>
        <taxon>Actinomycetes</taxon>
        <taxon>Kitasatosporales</taxon>
        <taxon>Streptomycetaceae</taxon>
        <taxon>Streptomyces</taxon>
    </lineage>
</organism>
<dbReference type="InterPro" id="IPR045677">
    <property type="entry name" value="DUF6197"/>
</dbReference>
<dbReference type="STRING" id="953739.SVEN_2126"/>
<dbReference type="eggNOG" id="ENOG5031NM0">
    <property type="taxonomic scope" value="Bacteria"/>
</dbReference>
<dbReference type="RefSeq" id="WP_015033330.1">
    <property type="nucleotide sequence ID" value="NC_018750.1"/>
</dbReference>
<name>F2RL23_STRVP</name>
<dbReference type="KEGG" id="sve:SVEN_2126"/>
<reference evidence="1 2" key="1">
    <citation type="journal article" date="2011" name="BMC Genomics">
        <title>Genome-wide analysis of the role of GlnR in Streptomyces venezuelae provides new insights into global nitrogen regulation in actinomycetes.</title>
        <authorList>
            <person name="Pullan S.T."/>
            <person name="Bibb M.J."/>
            <person name="Merrick M."/>
        </authorList>
    </citation>
    <scope>NUCLEOTIDE SEQUENCE [LARGE SCALE GENOMIC DNA]</scope>
    <source>
        <strain evidence="1">ATCC 10712</strain>
    </source>
</reference>
<dbReference type="Proteomes" id="UP000006854">
    <property type="component" value="Chromosome"/>
</dbReference>